<reference evidence="1 2" key="1">
    <citation type="journal article" date="2014" name="Am. J. Bot.">
        <title>Genome assembly and annotation for red clover (Trifolium pratense; Fabaceae).</title>
        <authorList>
            <person name="Istvanek J."/>
            <person name="Jaros M."/>
            <person name="Krenek A."/>
            <person name="Repkova J."/>
        </authorList>
    </citation>
    <scope>NUCLEOTIDE SEQUENCE [LARGE SCALE GENOMIC DNA]</scope>
    <source>
        <strain evidence="2">cv. Tatra</strain>
        <tissue evidence="1">Young leaves</tissue>
    </source>
</reference>
<gene>
    <name evidence="1" type="ORF">L195_g031670</name>
</gene>
<evidence type="ECO:0000313" key="1">
    <source>
        <dbReference type="EMBL" id="PNX75729.1"/>
    </source>
</evidence>
<dbReference type="EMBL" id="ASHM01029501">
    <property type="protein sequence ID" value="PNX75729.1"/>
    <property type="molecule type" value="Genomic_DNA"/>
</dbReference>
<protein>
    <submittedName>
        <fullName evidence="1">Uncharacterized protein</fullName>
    </submittedName>
</protein>
<dbReference type="AlphaFoldDB" id="A0A2K3LB21"/>
<proteinExistence type="predicted"/>
<dbReference type="Proteomes" id="UP000236291">
    <property type="component" value="Unassembled WGS sequence"/>
</dbReference>
<evidence type="ECO:0000313" key="2">
    <source>
        <dbReference type="Proteomes" id="UP000236291"/>
    </source>
</evidence>
<reference evidence="1 2" key="2">
    <citation type="journal article" date="2017" name="Front. Plant Sci.">
        <title>Gene Classification and Mining of Molecular Markers Useful in Red Clover (Trifolium pratense) Breeding.</title>
        <authorList>
            <person name="Istvanek J."/>
            <person name="Dluhosova J."/>
            <person name="Dluhos P."/>
            <person name="Patkova L."/>
            <person name="Nedelnik J."/>
            <person name="Repkova J."/>
        </authorList>
    </citation>
    <scope>NUCLEOTIDE SEQUENCE [LARGE SCALE GENOMIC DNA]</scope>
    <source>
        <strain evidence="2">cv. Tatra</strain>
        <tissue evidence="1">Young leaves</tissue>
    </source>
</reference>
<accession>A0A2K3LB21</accession>
<sequence>DVVTAVTELHTTMIDSAKAKEAPLEIMSWPCQTANAYHGNDRPW</sequence>
<comment type="caution">
    <text evidence="1">The sequence shown here is derived from an EMBL/GenBank/DDBJ whole genome shotgun (WGS) entry which is preliminary data.</text>
</comment>
<name>A0A2K3LB21_TRIPR</name>
<organism evidence="1 2">
    <name type="scientific">Trifolium pratense</name>
    <name type="common">Red clover</name>
    <dbReference type="NCBI Taxonomy" id="57577"/>
    <lineage>
        <taxon>Eukaryota</taxon>
        <taxon>Viridiplantae</taxon>
        <taxon>Streptophyta</taxon>
        <taxon>Embryophyta</taxon>
        <taxon>Tracheophyta</taxon>
        <taxon>Spermatophyta</taxon>
        <taxon>Magnoliopsida</taxon>
        <taxon>eudicotyledons</taxon>
        <taxon>Gunneridae</taxon>
        <taxon>Pentapetalae</taxon>
        <taxon>rosids</taxon>
        <taxon>fabids</taxon>
        <taxon>Fabales</taxon>
        <taxon>Fabaceae</taxon>
        <taxon>Papilionoideae</taxon>
        <taxon>50 kb inversion clade</taxon>
        <taxon>NPAAA clade</taxon>
        <taxon>Hologalegina</taxon>
        <taxon>IRL clade</taxon>
        <taxon>Trifolieae</taxon>
        <taxon>Trifolium</taxon>
    </lineage>
</organism>
<feature type="non-terminal residue" evidence="1">
    <location>
        <position position="1"/>
    </location>
</feature>